<dbReference type="InterPro" id="IPR006913">
    <property type="entry name" value="CENP-V/GFA"/>
</dbReference>
<dbReference type="OrthoDB" id="9805575at2"/>
<dbReference type="EMBL" id="CP003746">
    <property type="protein sequence ID" value="AFV00580.2"/>
    <property type="molecule type" value="Genomic_DNA"/>
</dbReference>
<evidence type="ECO:0000256" key="3">
    <source>
        <dbReference type="ARBA" id="ARBA00022833"/>
    </source>
</evidence>
<dbReference type="STRING" id="1117647.M5M_17245"/>
<dbReference type="KEGG" id="saga:M5M_17245"/>
<dbReference type="SUPFAM" id="SSF51316">
    <property type="entry name" value="Mss4-like"/>
    <property type="match status" value="1"/>
</dbReference>
<dbReference type="PROSITE" id="PS51891">
    <property type="entry name" value="CENP_V_GFA"/>
    <property type="match status" value="1"/>
</dbReference>
<feature type="domain" description="CENP-V/GFA" evidence="4">
    <location>
        <begin position="8"/>
        <end position="119"/>
    </location>
</feature>
<dbReference type="InterPro" id="IPR011057">
    <property type="entry name" value="Mss4-like_sf"/>
</dbReference>
<dbReference type="HOGENOM" id="CLU_055491_7_3_6"/>
<evidence type="ECO:0000256" key="1">
    <source>
        <dbReference type="ARBA" id="ARBA00005495"/>
    </source>
</evidence>
<organism evidence="5 6">
    <name type="scientific">Simiduia agarivorans (strain DSM 21679 / JCM 13881 / BCRC 17597 / SA1)</name>
    <dbReference type="NCBI Taxonomy" id="1117647"/>
    <lineage>
        <taxon>Bacteria</taxon>
        <taxon>Pseudomonadati</taxon>
        <taxon>Pseudomonadota</taxon>
        <taxon>Gammaproteobacteria</taxon>
        <taxon>Cellvibrionales</taxon>
        <taxon>Cellvibrionaceae</taxon>
        <taxon>Simiduia</taxon>
    </lineage>
</organism>
<evidence type="ECO:0000256" key="2">
    <source>
        <dbReference type="ARBA" id="ARBA00022723"/>
    </source>
</evidence>
<name>K4KN27_SIMAS</name>
<dbReference type="PANTHER" id="PTHR28620">
    <property type="entry name" value="CENTROMERE PROTEIN V"/>
    <property type="match status" value="1"/>
</dbReference>
<keyword evidence="6" id="KW-1185">Reference proteome</keyword>
<gene>
    <name evidence="5" type="ordered locus">M5M_17245</name>
</gene>
<proteinExistence type="inferred from homology"/>
<comment type="similarity">
    <text evidence="1">Belongs to the Gfa family.</text>
</comment>
<dbReference type="PANTHER" id="PTHR28620:SF1">
    <property type="entry name" value="CENP-V_GFA DOMAIN-CONTAINING PROTEIN"/>
    <property type="match status" value="1"/>
</dbReference>
<evidence type="ECO:0000259" key="4">
    <source>
        <dbReference type="PROSITE" id="PS51891"/>
    </source>
</evidence>
<evidence type="ECO:0000313" key="6">
    <source>
        <dbReference type="Proteomes" id="UP000000466"/>
    </source>
</evidence>
<dbReference type="Gene3D" id="2.170.150.70">
    <property type="match status" value="1"/>
</dbReference>
<keyword evidence="2" id="KW-0479">Metal-binding</keyword>
<dbReference type="Pfam" id="PF04828">
    <property type="entry name" value="GFA"/>
    <property type="match status" value="1"/>
</dbReference>
<sequence>MSTTEKSYICSCHCGAVKAECLLPDAITVQECNCSMCQKLGFQHIIVPTSRFRLIQGADAITTYTFNTGVAKHTFCSRCGVKPFYTPRSNPDGFSVNLRCLETRPPRVTLEPFDGQNWEQHADSLRHLSE</sequence>
<dbReference type="RefSeq" id="WP_016389850.1">
    <property type="nucleotide sequence ID" value="NC_018868.3"/>
</dbReference>
<reference evidence="5 6" key="1">
    <citation type="journal article" date="2013" name="Genome Announc.">
        <title>Complete genome sequence of Simiduia agarivorans SA1(T), a marine bacterium able to degrade a variety of polysaccharides.</title>
        <authorList>
            <person name="Lin S.Y."/>
            <person name="Shieh W.Y."/>
            <person name="Chen J.S."/>
            <person name="Tang S.L."/>
        </authorList>
    </citation>
    <scope>NUCLEOTIDE SEQUENCE [LARGE SCALE GENOMIC DNA]</scope>
    <source>
        <strain evidence="6">DSM 21679 / JCM 13881 / BCRC 17597 / SA1</strain>
    </source>
</reference>
<dbReference type="GO" id="GO:0016846">
    <property type="term" value="F:carbon-sulfur lyase activity"/>
    <property type="evidence" value="ECO:0007669"/>
    <property type="project" value="InterPro"/>
</dbReference>
<dbReference type="GO" id="GO:0046872">
    <property type="term" value="F:metal ion binding"/>
    <property type="evidence" value="ECO:0007669"/>
    <property type="project" value="UniProtKB-KW"/>
</dbReference>
<accession>K4KN27</accession>
<dbReference type="eggNOG" id="COG3791">
    <property type="taxonomic scope" value="Bacteria"/>
</dbReference>
<protein>
    <recommendedName>
        <fullName evidence="4">CENP-V/GFA domain-containing protein</fullName>
    </recommendedName>
</protein>
<dbReference type="Proteomes" id="UP000000466">
    <property type="component" value="Chromosome"/>
</dbReference>
<evidence type="ECO:0000313" key="5">
    <source>
        <dbReference type="EMBL" id="AFV00580.2"/>
    </source>
</evidence>
<keyword evidence="3" id="KW-0862">Zinc</keyword>
<dbReference type="InterPro" id="IPR052355">
    <property type="entry name" value="CENP-V-like"/>
</dbReference>
<dbReference type="AlphaFoldDB" id="K4KN27"/>